<keyword evidence="3" id="KW-1185">Reference proteome</keyword>
<dbReference type="Pfam" id="PF08241">
    <property type="entry name" value="Methyltransf_11"/>
    <property type="match status" value="1"/>
</dbReference>
<feature type="domain" description="Methyltransferase type 11" evidence="1">
    <location>
        <begin position="47"/>
        <end position="144"/>
    </location>
</feature>
<dbReference type="CDD" id="cd02440">
    <property type="entry name" value="AdoMet_MTases"/>
    <property type="match status" value="1"/>
</dbReference>
<accession>A0AAV2RAR8</accession>
<proteinExistence type="predicted"/>
<dbReference type="Gene3D" id="3.40.50.150">
    <property type="entry name" value="Vaccinia Virus protein VP39"/>
    <property type="match status" value="1"/>
</dbReference>
<dbReference type="Proteomes" id="UP001497623">
    <property type="component" value="Unassembled WGS sequence"/>
</dbReference>
<dbReference type="EMBL" id="CAXKWB010018437">
    <property type="protein sequence ID" value="CAL4120878.1"/>
    <property type="molecule type" value="Genomic_DNA"/>
</dbReference>
<dbReference type="InterPro" id="IPR052356">
    <property type="entry name" value="Thiol_S-MT"/>
</dbReference>
<feature type="non-terminal residue" evidence="2">
    <location>
        <position position="1"/>
    </location>
</feature>
<dbReference type="AlphaFoldDB" id="A0AAV2RAR8"/>
<evidence type="ECO:0000313" key="3">
    <source>
        <dbReference type="Proteomes" id="UP001497623"/>
    </source>
</evidence>
<dbReference type="InterPro" id="IPR013216">
    <property type="entry name" value="Methyltransf_11"/>
</dbReference>
<evidence type="ECO:0000259" key="1">
    <source>
        <dbReference type="Pfam" id="PF08241"/>
    </source>
</evidence>
<organism evidence="2 3">
    <name type="scientific">Meganyctiphanes norvegica</name>
    <name type="common">Northern krill</name>
    <name type="synonym">Thysanopoda norvegica</name>
    <dbReference type="NCBI Taxonomy" id="48144"/>
    <lineage>
        <taxon>Eukaryota</taxon>
        <taxon>Metazoa</taxon>
        <taxon>Ecdysozoa</taxon>
        <taxon>Arthropoda</taxon>
        <taxon>Crustacea</taxon>
        <taxon>Multicrustacea</taxon>
        <taxon>Malacostraca</taxon>
        <taxon>Eumalacostraca</taxon>
        <taxon>Eucarida</taxon>
        <taxon>Euphausiacea</taxon>
        <taxon>Euphausiidae</taxon>
        <taxon>Meganyctiphanes</taxon>
    </lineage>
</organism>
<sequence>FFAWLNAQCAKQKDEKYEAFRAELFRPMAEMKSHLPELQEKNAIKILEIGVGSGVNLKHYPEGSHLICVDPNPYFAEYFNTIRKDFPNIKSEEIIVSPGESMYMIPTSSVDAVVVTLVLCSVQSIEECLREVKRVLVPGGKFFFMEHIQEWDNEAHRTRRRIQTIFTRTGFWPFLFDGCHLNRDPLSAIQSSGFSNVDHKRFYAPIPLKFFLVVSPHLTGVATV</sequence>
<name>A0AAV2RAR8_MEGNR</name>
<dbReference type="PANTHER" id="PTHR45036">
    <property type="entry name" value="METHYLTRANSFERASE LIKE 7B"/>
    <property type="match status" value="1"/>
</dbReference>
<gene>
    <name evidence="2" type="ORF">MNOR_LOCUS22163</name>
</gene>
<evidence type="ECO:0000313" key="2">
    <source>
        <dbReference type="EMBL" id="CAL4120878.1"/>
    </source>
</evidence>
<dbReference type="PANTHER" id="PTHR45036:SF8">
    <property type="entry name" value="METHYLTRANSFERASE-LIKE PROTEIN 7A"/>
    <property type="match status" value="1"/>
</dbReference>
<protein>
    <recommendedName>
        <fullName evidence="1">Methyltransferase type 11 domain-containing protein</fullName>
    </recommendedName>
</protein>
<dbReference type="SUPFAM" id="SSF53335">
    <property type="entry name" value="S-adenosyl-L-methionine-dependent methyltransferases"/>
    <property type="match status" value="1"/>
</dbReference>
<dbReference type="InterPro" id="IPR029063">
    <property type="entry name" value="SAM-dependent_MTases_sf"/>
</dbReference>
<reference evidence="2 3" key="1">
    <citation type="submission" date="2024-05" db="EMBL/GenBank/DDBJ databases">
        <authorList>
            <person name="Wallberg A."/>
        </authorList>
    </citation>
    <scope>NUCLEOTIDE SEQUENCE [LARGE SCALE GENOMIC DNA]</scope>
</reference>
<comment type="caution">
    <text evidence="2">The sequence shown here is derived from an EMBL/GenBank/DDBJ whole genome shotgun (WGS) entry which is preliminary data.</text>
</comment>
<dbReference type="GO" id="GO:0008757">
    <property type="term" value="F:S-adenosylmethionine-dependent methyltransferase activity"/>
    <property type="evidence" value="ECO:0007669"/>
    <property type="project" value="InterPro"/>
</dbReference>